<protein>
    <submittedName>
        <fullName evidence="3">tRNA threonylcarbamoyladenosine biosynthesis protein TsaB</fullName>
    </submittedName>
</protein>
<evidence type="ECO:0000313" key="3">
    <source>
        <dbReference type="EMBL" id="TWU46378.1"/>
    </source>
</evidence>
<evidence type="ECO:0000256" key="1">
    <source>
        <dbReference type="SAM" id="MobiDB-lite"/>
    </source>
</evidence>
<dbReference type="GO" id="GO:0005829">
    <property type="term" value="C:cytosol"/>
    <property type="evidence" value="ECO:0007669"/>
    <property type="project" value="TreeGrafter"/>
</dbReference>
<dbReference type="AlphaFoldDB" id="A0A5C6EBW1"/>
<organism evidence="3 4">
    <name type="scientific">Rubripirellula tenax</name>
    <dbReference type="NCBI Taxonomy" id="2528015"/>
    <lineage>
        <taxon>Bacteria</taxon>
        <taxon>Pseudomonadati</taxon>
        <taxon>Planctomycetota</taxon>
        <taxon>Planctomycetia</taxon>
        <taxon>Pirellulales</taxon>
        <taxon>Pirellulaceae</taxon>
        <taxon>Rubripirellula</taxon>
    </lineage>
</organism>
<evidence type="ECO:0000259" key="2">
    <source>
        <dbReference type="Pfam" id="PF00814"/>
    </source>
</evidence>
<dbReference type="EMBL" id="SJPW01000008">
    <property type="protein sequence ID" value="TWU46378.1"/>
    <property type="molecule type" value="Genomic_DNA"/>
</dbReference>
<sequence>MNDNPTSGDPRASSRGAQHSLQLAIETTSRAGSVALFLKDRVLDSVSLDPSQRSAATLTTVIGSILEGVKSSGQSIDFVSVASGPGSFTGLRIGVTTAKSLCYALGIPLVSVDSLAAIAAARFHADPELGEVLVALDAFRGQVFEGRFTRRMLLPSATSDLNDWSAIPDCVGVRSLSEFRSDLPTAVGSDNTPLALAGDAKPFGDAEDRRLEGTCDAIGVGILGNLAAARGDFTDPMILVPRYLKASSAEEKAAEAPGT</sequence>
<dbReference type="RefSeq" id="WP_146462182.1">
    <property type="nucleotide sequence ID" value="NZ_SJPW01000008.1"/>
</dbReference>
<dbReference type="OrthoDB" id="9784166at2"/>
<gene>
    <name evidence="3" type="primary">tsaB</name>
    <name evidence="3" type="ORF">Poly51_57740</name>
</gene>
<feature type="region of interest" description="Disordered" evidence="1">
    <location>
        <begin position="1"/>
        <end position="20"/>
    </location>
</feature>
<feature type="domain" description="Gcp-like" evidence="2">
    <location>
        <begin position="52"/>
        <end position="146"/>
    </location>
</feature>
<dbReference type="SUPFAM" id="SSF53067">
    <property type="entry name" value="Actin-like ATPase domain"/>
    <property type="match status" value="1"/>
</dbReference>
<dbReference type="Pfam" id="PF00814">
    <property type="entry name" value="TsaD"/>
    <property type="match status" value="1"/>
</dbReference>
<keyword evidence="4" id="KW-1185">Reference proteome</keyword>
<dbReference type="PANTHER" id="PTHR11735:SF11">
    <property type="entry name" value="TRNA THREONYLCARBAMOYLADENOSINE BIOSYNTHESIS PROTEIN TSAB"/>
    <property type="match status" value="1"/>
</dbReference>
<evidence type="ECO:0000313" key="4">
    <source>
        <dbReference type="Proteomes" id="UP000318288"/>
    </source>
</evidence>
<name>A0A5C6EBW1_9BACT</name>
<reference evidence="3 4" key="1">
    <citation type="submission" date="2019-02" db="EMBL/GenBank/DDBJ databases">
        <title>Deep-cultivation of Planctomycetes and their phenomic and genomic characterization uncovers novel biology.</title>
        <authorList>
            <person name="Wiegand S."/>
            <person name="Jogler M."/>
            <person name="Boedeker C."/>
            <person name="Pinto D."/>
            <person name="Vollmers J."/>
            <person name="Rivas-Marin E."/>
            <person name="Kohn T."/>
            <person name="Peeters S.H."/>
            <person name="Heuer A."/>
            <person name="Rast P."/>
            <person name="Oberbeckmann S."/>
            <person name="Bunk B."/>
            <person name="Jeske O."/>
            <person name="Meyerdierks A."/>
            <person name="Storesund J.E."/>
            <person name="Kallscheuer N."/>
            <person name="Luecker S."/>
            <person name="Lage O.M."/>
            <person name="Pohl T."/>
            <person name="Merkel B.J."/>
            <person name="Hornburger P."/>
            <person name="Mueller R.-W."/>
            <person name="Bruemmer F."/>
            <person name="Labrenz M."/>
            <person name="Spormann A.M."/>
            <person name="Op Den Camp H."/>
            <person name="Overmann J."/>
            <person name="Amann R."/>
            <person name="Jetten M.S.M."/>
            <person name="Mascher T."/>
            <person name="Medema M.H."/>
            <person name="Devos D.P."/>
            <person name="Kaster A.-K."/>
            <person name="Ovreas L."/>
            <person name="Rohde M."/>
            <person name="Galperin M.Y."/>
            <person name="Jogler C."/>
        </authorList>
    </citation>
    <scope>NUCLEOTIDE SEQUENCE [LARGE SCALE GENOMIC DNA]</scope>
    <source>
        <strain evidence="3 4">Poly51</strain>
    </source>
</reference>
<dbReference type="InterPro" id="IPR022496">
    <property type="entry name" value="T6A_TsaB"/>
</dbReference>
<comment type="caution">
    <text evidence="3">The sequence shown here is derived from an EMBL/GenBank/DDBJ whole genome shotgun (WGS) entry which is preliminary data.</text>
</comment>
<proteinExistence type="predicted"/>
<dbReference type="GO" id="GO:0002949">
    <property type="term" value="P:tRNA threonylcarbamoyladenosine modification"/>
    <property type="evidence" value="ECO:0007669"/>
    <property type="project" value="InterPro"/>
</dbReference>
<dbReference type="Proteomes" id="UP000318288">
    <property type="component" value="Unassembled WGS sequence"/>
</dbReference>
<dbReference type="Gene3D" id="3.30.420.40">
    <property type="match status" value="2"/>
</dbReference>
<accession>A0A5C6EBW1</accession>
<dbReference type="PANTHER" id="PTHR11735">
    <property type="entry name" value="TRNA N6-ADENOSINE THREONYLCARBAMOYLTRANSFERASE"/>
    <property type="match status" value="1"/>
</dbReference>
<dbReference type="InterPro" id="IPR000905">
    <property type="entry name" value="Gcp-like_dom"/>
</dbReference>
<dbReference type="InterPro" id="IPR043129">
    <property type="entry name" value="ATPase_NBD"/>
</dbReference>
<dbReference type="NCBIfam" id="TIGR03725">
    <property type="entry name" value="T6A_YeaZ"/>
    <property type="match status" value="1"/>
</dbReference>